<dbReference type="Proteomes" id="UP000317355">
    <property type="component" value="Unassembled WGS sequence"/>
</dbReference>
<keyword evidence="1" id="KW-0812">Transmembrane</keyword>
<dbReference type="EMBL" id="VMRY01000079">
    <property type="protein sequence ID" value="TVT51955.1"/>
    <property type="molecule type" value="Genomic_DNA"/>
</dbReference>
<feature type="transmembrane region" description="Helical" evidence="1">
    <location>
        <begin position="21"/>
        <end position="54"/>
    </location>
</feature>
<proteinExistence type="predicted"/>
<dbReference type="InterPro" id="IPR009883">
    <property type="entry name" value="YgfX"/>
</dbReference>
<protein>
    <recommendedName>
        <fullName evidence="4">Toxin CptA</fullName>
    </recommendedName>
</protein>
<gene>
    <name evidence="2" type="ORF">FHK82_14515</name>
</gene>
<name>A0A558CT68_9GAMM</name>
<evidence type="ECO:0008006" key="4">
    <source>
        <dbReference type="Google" id="ProtNLM"/>
    </source>
</evidence>
<dbReference type="AlphaFoldDB" id="A0A558CT68"/>
<reference evidence="2 3" key="1">
    <citation type="submission" date="2019-07" db="EMBL/GenBank/DDBJ databases">
        <title>The pathways for chlorine oxyanion respiration interact through the shared metabolite chlorate.</title>
        <authorList>
            <person name="Barnum T.P."/>
            <person name="Cheng Y."/>
            <person name="Hill K.A."/>
            <person name="Lucas L.N."/>
            <person name="Carlson H.K."/>
            <person name="Coates J.D."/>
        </authorList>
    </citation>
    <scope>NUCLEOTIDE SEQUENCE [LARGE SCALE GENOMIC DNA]</scope>
    <source>
        <strain evidence="2">BK-3</strain>
    </source>
</reference>
<dbReference type="Pfam" id="PF07254">
    <property type="entry name" value="Cpta_toxin"/>
    <property type="match status" value="1"/>
</dbReference>
<keyword evidence="1" id="KW-0472">Membrane</keyword>
<comment type="caution">
    <text evidence="2">The sequence shown here is derived from an EMBL/GenBank/DDBJ whole genome shotgun (WGS) entry which is preliminary data.</text>
</comment>
<evidence type="ECO:0000313" key="2">
    <source>
        <dbReference type="EMBL" id="TVT51955.1"/>
    </source>
</evidence>
<organism evidence="2 3">
    <name type="scientific">Sedimenticola thiotaurini</name>
    <dbReference type="NCBI Taxonomy" id="1543721"/>
    <lineage>
        <taxon>Bacteria</taxon>
        <taxon>Pseudomonadati</taxon>
        <taxon>Pseudomonadota</taxon>
        <taxon>Gammaproteobacteria</taxon>
        <taxon>Chromatiales</taxon>
        <taxon>Sedimenticolaceae</taxon>
        <taxon>Sedimenticola</taxon>
    </lineage>
</organism>
<accession>A0A558CT68</accession>
<evidence type="ECO:0000256" key="1">
    <source>
        <dbReference type="SAM" id="Phobius"/>
    </source>
</evidence>
<keyword evidence="1" id="KW-1133">Transmembrane helix</keyword>
<sequence length="143" mass="17064">MSKTRSPLRIHLRQSRRLIQYLHLLHALVLFYTLAITLKYPAMLVAVLIVSASWLHFTLRSNRQSNSEQEVIWDSNGNWRIREGPGDYEQYVALSSCFNAYWLTILGFQRSRLKRRYSLILGDNCDPDQWRRLRTRLQQNINR</sequence>
<evidence type="ECO:0000313" key="3">
    <source>
        <dbReference type="Proteomes" id="UP000317355"/>
    </source>
</evidence>